<feature type="chain" id="PRO_5039664767" evidence="1">
    <location>
        <begin position="28"/>
        <end position="671"/>
    </location>
</feature>
<dbReference type="RefSeq" id="WP_172990470.1">
    <property type="nucleotide sequence ID" value="NZ_CP054038.1"/>
</dbReference>
<dbReference type="InterPro" id="IPR007253">
    <property type="entry name" value="Cell_wall-bd_2"/>
</dbReference>
<evidence type="ECO:0000313" key="3">
    <source>
        <dbReference type="Proteomes" id="UP000502498"/>
    </source>
</evidence>
<dbReference type="PANTHER" id="PTHR30032:SF8">
    <property type="entry name" value="GERMINATION-SPECIFIC N-ACETYLMURAMOYL-L-ALANINE AMIDASE"/>
    <property type="match status" value="1"/>
</dbReference>
<evidence type="ECO:0000256" key="1">
    <source>
        <dbReference type="SAM" id="SignalP"/>
    </source>
</evidence>
<dbReference type="InterPro" id="IPR051922">
    <property type="entry name" value="Bact_Sporulation_Assoc"/>
</dbReference>
<keyword evidence="1" id="KW-0732">Signal</keyword>
<gene>
    <name evidence="2" type="ORF">HQM25_12165</name>
</gene>
<accession>A0A7D4PVS8</accession>
<dbReference type="Pfam" id="PF04122">
    <property type="entry name" value="CW_binding_2"/>
    <property type="match status" value="3"/>
</dbReference>
<dbReference type="PANTHER" id="PTHR30032">
    <property type="entry name" value="N-ACETYLMURAMOYL-L-ALANINE AMIDASE-RELATED"/>
    <property type="match status" value="1"/>
</dbReference>
<evidence type="ECO:0000313" key="2">
    <source>
        <dbReference type="EMBL" id="QKJ20034.1"/>
    </source>
</evidence>
<dbReference type="EMBL" id="CP054038">
    <property type="protein sequence ID" value="QKJ20034.1"/>
    <property type="molecule type" value="Genomic_DNA"/>
</dbReference>
<protein>
    <submittedName>
        <fullName evidence="2">Cell wall-binding repeat-containing protein</fullName>
    </submittedName>
</protein>
<reference evidence="2 3" key="1">
    <citation type="submission" date="2020-05" db="EMBL/GenBank/DDBJ databases">
        <title>Strain PA2F3 complete genome.</title>
        <authorList>
            <person name="Kim Y.-S."/>
            <person name="Kim S.-J."/>
            <person name="Jung H.-k."/>
            <person name="Kim S.-E."/>
            <person name="Kim K.-H."/>
        </authorList>
    </citation>
    <scope>NUCLEOTIDE SEQUENCE [LARGE SCALE GENOMIC DNA]</scope>
    <source>
        <strain evidence="2 3">PA2F3</strain>
    </source>
</reference>
<proteinExistence type="predicted"/>
<organism evidence="2 3">
    <name type="scientific">Microbacterium hominis</name>
    <dbReference type="NCBI Taxonomy" id="162426"/>
    <lineage>
        <taxon>Bacteria</taxon>
        <taxon>Bacillati</taxon>
        <taxon>Actinomycetota</taxon>
        <taxon>Actinomycetes</taxon>
        <taxon>Micrococcales</taxon>
        <taxon>Microbacteriaceae</taxon>
        <taxon>Microbacterium</taxon>
    </lineage>
</organism>
<name>A0A7D4PVS8_9MICO</name>
<dbReference type="AlphaFoldDB" id="A0A7D4PVS8"/>
<dbReference type="Gene3D" id="2.60.40.2700">
    <property type="match status" value="1"/>
</dbReference>
<feature type="signal peptide" evidence="1">
    <location>
        <begin position="1"/>
        <end position="27"/>
    </location>
</feature>
<dbReference type="Proteomes" id="UP000502498">
    <property type="component" value="Chromosome"/>
</dbReference>
<sequence>MPMKRLVAVWAAIVLAVSLGGVAPAAASPAATVTGQAETGIAKAADLTRFTPGNIIGDAVFFNRSSMTESQIQAFLQARVPACATGYTCLKDYYDTSRVVAADAMCGAYNGGVRERASRIIWRVAQACGINPQVILVTLQKEQSLVTRTAPTATHYRIAMGQGCPDTAACDTRYYGFFNQVYGAAWQFKRYANPPGTSRYFTWYAPGRTWNILYHPNTACGTSPVTIQNQATANLYYYTPYQPNAASLAAGYNASPNTCASYGNRNFYAYFTDWFGSTQYSSFTAAPTPTVSGSAVAGQVLRATAGTWSPAPSSLTYQWLRNGAAVSGATAASYSVTNADAGATLSVRVVARRTNYLTTTRTSATLGATGFAVARIAGASRYDTAVAVSKRQHAATVGTVYLATGLDYADALSAAPRAAAEGAALLLTPPNAMPAAVATELRRLAPTRVVLIGGPGVLDAGTEQRVRAALGAQAQISRVFGADRYETSRLLAQNGQTRPTVYVATGRLFPDALGAAAVAGGAGAPVLLVDGTASTIDAATTEALRAMGARTAVIVGASGVVSAGIETALRNRGLSVTRYGGADRFATNAALNAGSFGAANPVVYVSVWNDFPDALSGSVIAASTGAPMFVSLGTCLSGQTADFIRTRGTTQVTLVGGAGVLGPNVAALRRC</sequence>